<dbReference type="SUPFAM" id="SSF55797">
    <property type="entry name" value="PR-1-like"/>
    <property type="match status" value="1"/>
</dbReference>
<evidence type="ECO:0000313" key="3">
    <source>
        <dbReference type="EMBL" id="MPL69011.1"/>
    </source>
</evidence>
<dbReference type="EMBL" id="VSSQ01000044">
    <property type="protein sequence ID" value="MPL69011.1"/>
    <property type="molecule type" value="Genomic_DNA"/>
</dbReference>
<evidence type="ECO:0000259" key="2">
    <source>
        <dbReference type="Pfam" id="PF00188"/>
    </source>
</evidence>
<accession>A0A644TTJ7</accession>
<sequence length="220" mass="23001">MIKKSRLSKILVLSFTVASLLTTSFGGAFASSALAADIAATEQKESNNDKEIITGIVALGLLAVLASGGDDDSSSNQTSNSNAKTSTPVSSGNVKAAESKAVQLLNADRAKYGLPALKVNSALTGLAERYAQDMINRGYFAHNNPEGQTPFDRMQAAGISYKYAGENLAINSSVDAAQVAFMNSSGHRENVLSSNFNEVGIGVRTAPNGSLYVVQEFIGK</sequence>
<feature type="compositionally biased region" description="Low complexity" evidence="1">
    <location>
        <begin position="72"/>
        <end position="87"/>
    </location>
</feature>
<name>A0A644TTJ7_9ZZZZ</name>
<feature type="region of interest" description="Disordered" evidence="1">
    <location>
        <begin position="72"/>
        <end position="94"/>
    </location>
</feature>
<dbReference type="PANTHER" id="PTHR31157">
    <property type="entry name" value="SCP DOMAIN-CONTAINING PROTEIN"/>
    <property type="match status" value="1"/>
</dbReference>
<dbReference type="Gene3D" id="3.40.33.10">
    <property type="entry name" value="CAP"/>
    <property type="match status" value="1"/>
</dbReference>
<comment type="caution">
    <text evidence="3">The sequence shown here is derived from an EMBL/GenBank/DDBJ whole genome shotgun (WGS) entry which is preliminary data.</text>
</comment>
<dbReference type="InterPro" id="IPR014044">
    <property type="entry name" value="CAP_dom"/>
</dbReference>
<dbReference type="AlphaFoldDB" id="A0A644TTJ7"/>
<proteinExistence type="predicted"/>
<gene>
    <name evidence="3" type="ORF">SDC9_14744</name>
</gene>
<feature type="domain" description="SCP" evidence="2">
    <location>
        <begin position="103"/>
        <end position="217"/>
    </location>
</feature>
<dbReference type="InterPro" id="IPR035940">
    <property type="entry name" value="CAP_sf"/>
</dbReference>
<protein>
    <recommendedName>
        <fullName evidence="2">SCP domain-containing protein</fullName>
    </recommendedName>
</protein>
<organism evidence="3">
    <name type="scientific">bioreactor metagenome</name>
    <dbReference type="NCBI Taxonomy" id="1076179"/>
    <lineage>
        <taxon>unclassified sequences</taxon>
        <taxon>metagenomes</taxon>
        <taxon>ecological metagenomes</taxon>
    </lineage>
</organism>
<reference evidence="3" key="1">
    <citation type="submission" date="2019-08" db="EMBL/GenBank/DDBJ databases">
        <authorList>
            <person name="Kucharzyk K."/>
            <person name="Murdoch R.W."/>
            <person name="Higgins S."/>
            <person name="Loffler F."/>
        </authorList>
    </citation>
    <scope>NUCLEOTIDE SEQUENCE</scope>
</reference>
<evidence type="ECO:0000256" key="1">
    <source>
        <dbReference type="SAM" id="MobiDB-lite"/>
    </source>
</evidence>
<dbReference type="CDD" id="cd05379">
    <property type="entry name" value="CAP_bacterial"/>
    <property type="match status" value="1"/>
</dbReference>
<dbReference type="Pfam" id="PF00188">
    <property type="entry name" value="CAP"/>
    <property type="match status" value="1"/>
</dbReference>
<dbReference type="PANTHER" id="PTHR31157:SF1">
    <property type="entry name" value="SCP DOMAIN-CONTAINING PROTEIN"/>
    <property type="match status" value="1"/>
</dbReference>